<proteinExistence type="predicted"/>
<name>D1W740_9BACT</name>
<comment type="caution">
    <text evidence="1">The sequence shown here is derived from an EMBL/GenBank/DDBJ whole genome shotgun (WGS) entry which is preliminary data.</text>
</comment>
<reference evidence="1 2" key="1">
    <citation type="submission" date="2009-12" db="EMBL/GenBank/DDBJ databases">
        <title>Genome Sequence of Prevotella buccalis ATCC 35310.</title>
        <authorList>
            <person name="Durkin A.S."/>
            <person name="Madupu R."/>
            <person name="Torralba M."/>
            <person name="Methe B."/>
            <person name="Sutton G."/>
            <person name="Strausberg R.L."/>
            <person name="Nelson K.E."/>
        </authorList>
    </citation>
    <scope>NUCLEOTIDE SEQUENCE [LARGE SCALE GENOMIC DNA]</scope>
    <source>
        <strain evidence="1 2">ATCC 35310</strain>
    </source>
</reference>
<keyword evidence="2" id="KW-1185">Reference proteome</keyword>
<dbReference type="AlphaFoldDB" id="D1W740"/>
<dbReference type="Proteomes" id="UP000005283">
    <property type="component" value="Unassembled WGS sequence"/>
</dbReference>
<evidence type="ECO:0000313" key="1">
    <source>
        <dbReference type="EMBL" id="EFA91640.1"/>
    </source>
</evidence>
<gene>
    <name evidence="1" type="ORF">HMPREF0650_0956</name>
</gene>
<organism evidence="1 2">
    <name type="scientific">Hoylesella buccalis ATCC 35310</name>
    <dbReference type="NCBI Taxonomy" id="679190"/>
    <lineage>
        <taxon>Bacteria</taxon>
        <taxon>Pseudomonadati</taxon>
        <taxon>Bacteroidota</taxon>
        <taxon>Bacteroidia</taxon>
        <taxon>Bacteroidales</taxon>
        <taxon>Prevotellaceae</taxon>
        <taxon>Hoylesella</taxon>
    </lineage>
</organism>
<evidence type="ECO:0000313" key="2">
    <source>
        <dbReference type="Proteomes" id="UP000005283"/>
    </source>
</evidence>
<dbReference type="EMBL" id="ADEG01000084">
    <property type="protein sequence ID" value="EFA91640.1"/>
    <property type="molecule type" value="Genomic_DNA"/>
</dbReference>
<protein>
    <submittedName>
        <fullName evidence="1">Uncharacterized protein</fullName>
    </submittedName>
</protein>
<sequence length="42" mass="4446">MAGTCKQPSQPPDLIYKLAHPGIALLINLKAGSTHYAVRASL</sequence>
<accession>D1W740</accession>